<protein>
    <recommendedName>
        <fullName evidence="5">Lipoprotein</fullName>
    </recommendedName>
</protein>
<accession>A0ABU1ERJ3</accession>
<evidence type="ECO:0000313" key="3">
    <source>
        <dbReference type="EMBL" id="MDR5591012.1"/>
    </source>
</evidence>
<evidence type="ECO:0008006" key="5">
    <source>
        <dbReference type="Google" id="ProtNLM"/>
    </source>
</evidence>
<dbReference type="EMBL" id="JAVJIU010000003">
    <property type="protein sequence ID" value="MDR5591012.1"/>
    <property type="molecule type" value="Genomic_DNA"/>
</dbReference>
<dbReference type="Proteomes" id="UP001257234">
    <property type="component" value="Unassembled WGS sequence"/>
</dbReference>
<name>A0ABU1ERJ3_9FLAO</name>
<feature type="signal peptide" evidence="2">
    <location>
        <begin position="1"/>
        <end position="19"/>
    </location>
</feature>
<dbReference type="RefSeq" id="WP_309561878.1">
    <property type="nucleotide sequence ID" value="NZ_JAVJIU010000003.1"/>
</dbReference>
<comment type="caution">
    <text evidence="3">The sequence shown here is derived from an EMBL/GenBank/DDBJ whole genome shotgun (WGS) entry which is preliminary data.</text>
</comment>
<feature type="region of interest" description="Disordered" evidence="1">
    <location>
        <begin position="63"/>
        <end position="87"/>
    </location>
</feature>
<evidence type="ECO:0000256" key="2">
    <source>
        <dbReference type="SAM" id="SignalP"/>
    </source>
</evidence>
<keyword evidence="4" id="KW-1185">Reference proteome</keyword>
<reference evidence="4" key="1">
    <citation type="submission" date="2023-07" db="EMBL/GenBank/DDBJ databases">
        <title>Christiangramia sp. SM2212., a novel bacterium of the family Flavobacteriaceae isolated from the sea sediment.</title>
        <authorList>
            <person name="Wang J."/>
            <person name="Zhang X."/>
        </authorList>
    </citation>
    <scope>NUCLEOTIDE SEQUENCE [LARGE SCALE GENOMIC DNA]</scope>
    <source>
        <strain evidence="4">SM2212</strain>
    </source>
</reference>
<sequence length="106" mass="12306">MNKKIIALILLALCISACSEIYKNTEEKSDVIYEQEGIEKGISEKDELKATIENLEKLNSQREEELKTVENEGSENRILKEETNREHENLKKTVQELNDLIEQQEN</sequence>
<keyword evidence="2" id="KW-0732">Signal</keyword>
<organism evidence="3 4">
    <name type="scientific">Christiangramia sediminicola</name>
    <dbReference type="NCBI Taxonomy" id="3073267"/>
    <lineage>
        <taxon>Bacteria</taxon>
        <taxon>Pseudomonadati</taxon>
        <taxon>Bacteroidota</taxon>
        <taxon>Flavobacteriia</taxon>
        <taxon>Flavobacteriales</taxon>
        <taxon>Flavobacteriaceae</taxon>
        <taxon>Christiangramia</taxon>
    </lineage>
</organism>
<proteinExistence type="predicted"/>
<evidence type="ECO:0000256" key="1">
    <source>
        <dbReference type="SAM" id="MobiDB-lite"/>
    </source>
</evidence>
<feature type="chain" id="PRO_5045490808" description="Lipoprotein" evidence="2">
    <location>
        <begin position="20"/>
        <end position="106"/>
    </location>
</feature>
<evidence type="ECO:0000313" key="4">
    <source>
        <dbReference type="Proteomes" id="UP001257234"/>
    </source>
</evidence>
<gene>
    <name evidence="3" type="ORF">RE431_10225</name>
</gene>